<dbReference type="Gene3D" id="2.40.128.180">
    <property type="match status" value="1"/>
</dbReference>
<feature type="region of interest" description="Disordered" evidence="1">
    <location>
        <begin position="1"/>
        <end position="30"/>
    </location>
</feature>
<dbReference type="GO" id="GO:0043066">
    <property type="term" value="P:negative regulation of apoptotic process"/>
    <property type="evidence" value="ECO:0007669"/>
    <property type="project" value="InterPro"/>
</dbReference>
<dbReference type="OrthoDB" id="6262731at2759"/>
<dbReference type="WBParaSite" id="maker-uti_cns_0011534-snap-gene-0.3-mRNA-1">
    <property type="protein sequence ID" value="maker-uti_cns_0011534-snap-gene-0.3-mRNA-1"/>
    <property type="gene ID" value="maker-uti_cns_0011534-snap-gene-0.3"/>
</dbReference>
<organism evidence="2 3">
    <name type="scientific">Macrostomum lignano</name>
    <dbReference type="NCBI Taxonomy" id="282301"/>
    <lineage>
        <taxon>Eukaryota</taxon>
        <taxon>Metazoa</taxon>
        <taxon>Spiralia</taxon>
        <taxon>Lophotrochozoa</taxon>
        <taxon>Platyhelminthes</taxon>
        <taxon>Rhabditophora</taxon>
        <taxon>Macrostomorpha</taxon>
        <taxon>Macrostomida</taxon>
        <taxon>Macrostomidae</taxon>
        <taxon>Macrostomum</taxon>
    </lineage>
</organism>
<keyword evidence="2" id="KW-1185">Reference proteome</keyword>
<protein>
    <submittedName>
        <fullName evidence="3 4">CUB domain-containing protein</fullName>
    </submittedName>
</protein>
<dbReference type="Pfam" id="PF06905">
    <property type="entry name" value="FAIM1"/>
    <property type="match status" value="1"/>
</dbReference>
<evidence type="ECO:0000256" key="1">
    <source>
        <dbReference type="SAM" id="MobiDB-lite"/>
    </source>
</evidence>
<sequence>MSIILTSGKSAASKLRQPKQKPKKVARPRTAMPVDSYLPTEETAVWNVRVDGVHFSVALSKDTLEVWCNDQLMETTDDFSDMGSTVDFDLGSKKARIWILPGPRGTKYKFTLDGATVAAAKPPRQLPLPEEQQLSASCEGGASFGFSELPE</sequence>
<evidence type="ECO:0000313" key="4">
    <source>
        <dbReference type="WBParaSite" id="maker-uti_cns_0011534-snap-gene-0.3-mRNA-1"/>
    </source>
</evidence>
<reference evidence="3 4" key="1">
    <citation type="submission" date="2016-11" db="UniProtKB">
        <authorList>
            <consortium name="WormBaseParasite"/>
        </authorList>
    </citation>
    <scope>IDENTIFICATION</scope>
</reference>
<evidence type="ECO:0000313" key="2">
    <source>
        <dbReference type="Proteomes" id="UP000095280"/>
    </source>
</evidence>
<name>A0A1I8HSG9_9PLAT</name>
<evidence type="ECO:0000313" key="3">
    <source>
        <dbReference type="WBParaSite" id="maker-uti_cns_0007728-snap-gene-0.5-mRNA-1"/>
    </source>
</evidence>
<dbReference type="InterPro" id="IPR038513">
    <property type="entry name" value="FAIM1_dom_sf"/>
</dbReference>
<feature type="region of interest" description="Disordered" evidence="1">
    <location>
        <begin position="122"/>
        <end position="151"/>
    </location>
</feature>
<dbReference type="AlphaFoldDB" id="A0A1I8HSG9"/>
<feature type="compositionally biased region" description="Basic residues" evidence="1">
    <location>
        <begin position="16"/>
        <end position="27"/>
    </location>
</feature>
<dbReference type="WBParaSite" id="maker-uti_cns_0007728-snap-gene-0.5-mRNA-1">
    <property type="protein sequence ID" value="maker-uti_cns_0007728-snap-gene-0.5-mRNA-1"/>
    <property type="gene ID" value="maker-uti_cns_0007728-snap-gene-0.5"/>
</dbReference>
<feature type="compositionally biased region" description="Polar residues" evidence="1">
    <location>
        <begin position="1"/>
        <end position="10"/>
    </location>
</feature>
<accession>A0A1I8HSG9</accession>
<dbReference type="InterPro" id="IPR010695">
    <property type="entry name" value="FAIM1"/>
</dbReference>
<proteinExistence type="predicted"/>
<dbReference type="Proteomes" id="UP000095280">
    <property type="component" value="Unplaced"/>
</dbReference>